<dbReference type="RefSeq" id="WP_088074306.1">
    <property type="nucleotide sequence ID" value="NZ_JAHQCR010000022.1"/>
</dbReference>
<evidence type="ECO:0000256" key="1">
    <source>
        <dbReference type="SAM" id="Phobius"/>
    </source>
</evidence>
<comment type="caution">
    <text evidence="2">The sequence shown here is derived from an EMBL/GenBank/DDBJ whole genome shotgun (WGS) entry which is preliminary data.</text>
</comment>
<name>A0ABS6JRJ7_9BACI</name>
<evidence type="ECO:0000313" key="2">
    <source>
        <dbReference type="EMBL" id="MBU9720862.1"/>
    </source>
</evidence>
<accession>A0ABS6JRJ7</accession>
<keyword evidence="1" id="KW-0812">Transmembrane</keyword>
<gene>
    <name evidence="2" type="ORF">KS407_05295</name>
</gene>
<sequence length="80" mass="10025">MKYWWYLFISGFVTFITYTERLFFWYRMDERFPGSMSDWQMYIWWGIIAYLSILLFIKWRHERKSTYRDSNTGEKTSSAS</sequence>
<proteinExistence type="predicted"/>
<keyword evidence="1" id="KW-0472">Membrane</keyword>
<feature type="transmembrane region" description="Helical" evidence="1">
    <location>
        <begin position="5"/>
        <end position="27"/>
    </location>
</feature>
<protein>
    <submittedName>
        <fullName evidence="2">Uncharacterized protein</fullName>
    </submittedName>
</protein>
<keyword evidence="3" id="KW-1185">Reference proteome</keyword>
<reference evidence="2 3" key="1">
    <citation type="submission" date="2021-06" db="EMBL/GenBank/DDBJ databases">
        <title>Bacillus sp. RD4P76, an endophyte from a halophyte.</title>
        <authorList>
            <person name="Sun J.-Q."/>
        </authorList>
    </citation>
    <scope>NUCLEOTIDE SEQUENCE [LARGE SCALE GENOMIC DNA]</scope>
    <source>
        <strain evidence="2 3">JCM 17098</strain>
    </source>
</reference>
<evidence type="ECO:0000313" key="3">
    <source>
        <dbReference type="Proteomes" id="UP000790580"/>
    </source>
</evidence>
<dbReference type="Proteomes" id="UP000790580">
    <property type="component" value="Unassembled WGS sequence"/>
</dbReference>
<dbReference type="EMBL" id="JAHQCR010000022">
    <property type="protein sequence ID" value="MBU9720862.1"/>
    <property type="molecule type" value="Genomic_DNA"/>
</dbReference>
<organism evidence="2 3">
    <name type="scientific">Evansella alkalicola</name>
    <dbReference type="NCBI Taxonomy" id="745819"/>
    <lineage>
        <taxon>Bacteria</taxon>
        <taxon>Bacillati</taxon>
        <taxon>Bacillota</taxon>
        <taxon>Bacilli</taxon>
        <taxon>Bacillales</taxon>
        <taxon>Bacillaceae</taxon>
        <taxon>Evansella</taxon>
    </lineage>
</organism>
<feature type="transmembrane region" description="Helical" evidence="1">
    <location>
        <begin position="39"/>
        <end position="57"/>
    </location>
</feature>
<keyword evidence="1" id="KW-1133">Transmembrane helix</keyword>